<dbReference type="SUPFAM" id="SSF101936">
    <property type="entry name" value="DNA-binding pseudobarrel domain"/>
    <property type="match status" value="1"/>
</dbReference>
<feature type="non-terminal residue" evidence="7">
    <location>
        <position position="1"/>
    </location>
</feature>
<dbReference type="InterPro" id="IPR039218">
    <property type="entry name" value="REM_fam"/>
</dbReference>
<dbReference type="GO" id="GO:0005634">
    <property type="term" value="C:nucleus"/>
    <property type="evidence" value="ECO:0007669"/>
    <property type="project" value="UniProtKB-SubCell"/>
</dbReference>
<dbReference type="InterPro" id="IPR015300">
    <property type="entry name" value="DNA-bd_pseudobarrel_sf"/>
</dbReference>
<evidence type="ECO:0000256" key="5">
    <source>
        <dbReference type="ARBA" id="ARBA00023242"/>
    </source>
</evidence>
<evidence type="ECO:0000256" key="4">
    <source>
        <dbReference type="ARBA" id="ARBA00023163"/>
    </source>
</evidence>
<sequence>GNTPGFLSRKELSSSVGSVRCILQDVLGTNTAVGNKCQSGIVRDTVPVEDKEENVFRMRSQNLKAVKIENMDLDNLSSATLCCFSVTLSSNTRCLLELPQKLPVYNGKKRQKVIILRDPSHRSWPVMYQESAWFIGLVSGWNEFATANNLRRGNLCEFFEVAGEFEPTLQVQISQH</sequence>
<dbReference type="PROSITE" id="PS50863">
    <property type="entry name" value="B3"/>
    <property type="match status" value="1"/>
</dbReference>
<keyword evidence="2" id="KW-0805">Transcription regulation</keyword>
<feature type="domain" description="TF-B3" evidence="6">
    <location>
        <begin position="81"/>
        <end position="176"/>
    </location>
</feature>
<keyword evidence="4" id="KW-0804">Transcription</keyword>
<dbReference type="PANTHER" id="PTHR31674:SF61">
    <property type="entry name" value="B3 DOMAIN-CONTAINING PROTEIN OS01G0905400"/>
    <property type="match status" value="1"/>
</dbReference>
<evidence type="ECO:0000313" key="7">
    <source>
        <dbReference type="EMBL" id="RRT69970.1"/>
    </source>
</evidence>
<dbReference type="EMBL" id="AMZH03004172">
    <property type="protein sequence ID" value="RRT69970.1"/>
    <property type="molecule type" value="Genomic_DNA"/>
</dbReference>
<evidence type="ECO:0000259" key="6">
    <source>
        <dbReference type="PROSITE" id="PS50863"/>
    </source>
</evidence>
<dbReference type="PANTHER" id="PTHR31674">
    <property type="entry name" value="B3 DOMAIN-CONTAINING PROTEIN REM-LIKE 3-RELATED"/>
    <property type="match status" value="1"/>
</dbReference>
<dbReference type="CDD" id="cd10017">
    <property type="entry name" value="B3_DNA"/>
    <property type="match status" value="1"/>
</dbReference>
<keyword evidence="5" id="KW-0539">Nucleus</keyword>
<dbReference type="GO" id="GO:0003677">
    <property type="term" value="F:DNA binding"/>
    <property type="evidence" value="ECO:0007669"/>
    <property type="project" value="UniProtKB-KW"/>
</dbReference>
<accession>A0A427A149</accession>
<dbReference type="Proteomes" id="UP000287651">
    <property type="component" value="Unassembled WGS sequence"/>
</dbReference>
<comment type="caution">
    <text evidence="7">The sequence shown here is derived from an EMBL/GenBank/DDBJ whole genome shotgun (WGS) entry which is preliminary data.</text>
</comment>
<proteinExistence type="predicted"/>
<organism evidence="7 8">
    <name type="scientific">Ensete ventricosum</name>
    <name type="common">Abyssinian banana</name>
    <name type="synonym">Musa ensete</name>
    <dbReference type="NCBI Taxonomy" id="4639"/>
    <lineage>
        <taxon>Eukaryota</taxon>
        <taxon>Viridiplantae</taxon>
        <taxon>Streptophyta</taxon>
        <taxon>Embryophyta</taxon>
        <taxon>Tracheophyta</taxon>
        <taxon>Spermatophyta</taxon>
        <taxon>Magnoliopsida</taxon>
        <taxon>Liliopsida</taxon>
        <taxon>Zingiberales</taxon>
        <taxon>Musaceae</taxon>
        <taxon>Ensete</taxon>
    </lineage>
</organism>
<evidence type="ECO:0000256" key="3">
    <source>
        <dbReference type="ARBA" id="ARBA00023125"/>
    </source>
</evidence>
<comment type="subcellular location">
    <subcellularLocation>
        <location evidence="1">Nucleus</location>
    </subcellularLocation>
</comment>
<evidence type="ECO:0000256" key="1">
    <source>
        <dbReference type="ARBA" id="ARBA00004123"/>
    </source>
</evidence>
<evidence type="ECO:0000256" key="2">
    <source>
        <dbReference type="ARBA" id="ARBA00023015"/>
    </source>
</evidence>
<name>A0A427A149_ENSVE</name>
<dbReference type="Pfam" id="PF02362">
    <property type="entry name" value="B3"/>
    <property type="match status" value="1"/>
</dbReference>
<evidence type="ECO:0000313" key="8">
    <source>
        <dbReference type="Proteomes" id="UP000287651"/>
    </source>
</evidence>
<protein>
    <recommendedName>
        <fullName evidence="6">TF-B3 domain-containing protein</fullName>
    </recommendedName>
</protein>
<dbReference type="SMART" id="SM01019">
    <property type="entry name" value="B3"/>
    <property type="match status" value="1"/>
</dbReference>
<dbReference type="InterPro" id="IPR003340">
    <property type="entry name" value="B3_DNA-bd"/>
</dbReference>
<gene>
    <name evidence="7" type="ORF">B296_00021928</name>
</gene>
<dbReference type="Gene3D" id="2.40.330.10">
    <property type="entry name" value="DNA-binding pseudobarrel domain"/>
    <property type="match status" value="1"/>
</dbReference>
<keyword evidence="3" id="KW-0238">DNA-binding</keyword>
<dbReference type="AlphaFoldDB" id="A0A427A149"/>
<reference evidence="7 8" key="1">
    <citation type="journal article" date="2014" name="Agronomy (Basel)">
        <title>A Draft Genome Sequence for Ensete ventricosum, the Drought-Tolerant Tree Against Hunger.</title>
        <authorList>
            <person name="Harrison J."/>
            <person name="Moore K.A."/>
            <person name="Paszkiewicz K."/>
            <person name="Jones T."/>
            <person name="Grant M."/>
            <person name="Ambacheew D."/>
            <person name="Muzemil S."/>
            <person name="Studholme D.J."/>
        </authorList>
    </citation>
    <scope>NUCLEOTIDE SEQUENCE [LARGE SCALE GENOMIC DNA]</scope>
</reference>